<gene>
    <name evidence="9" type="primary">pndA</name>
    <name evidence="10" type="ORF">PECOH45_0065</name>
</gene>
<evidence type="ECO:0000256" key="3">
    <source>
        <dbReference type="ARBA" id="ARBA00022519"/>
    </source>
</evidence>
<dbReference type="RefSeq" id="WP_000249068.1">
    <property type="nucleotide sequence ID" value="NZ_BFVU01000072.1"/>
</dbReference>
<evidence type="ECO:0000256" key="2">
    <source>
        <dbReference type="ARBA" id="ARBA00022475"/>
    </source>
</evidence>
<dbReference type="PRINTS" id="PR00281">
    <property type="entry name" value="HOKGEFTOXIC"/>
</dbReference>
<dbReference type="EMBL" id="EU418926">
    <property type="protein sequence ID" value="AKH45739.1"/>
    <property type="molecule type" value="Genomic_DNA"/>
</dbReference>
<organism evidence="9">
    <name type="scientific">Escherichia coli</name>
    <dbReference type="NCBI Taxonomy" id="562"/>
    <lineage>
        <taxon>Bacteria</taxon>
        <taxon>Pseudomonadati</taxon>
        <taxon>Pseudomonadota</taxon>
        <taxon>Gammaproteobacteria</taxon>
        <taxon>Enterobacterales</taxon>
        <taxon>Enterobacteriaceae</taxon>
        <taxon>Escherichia</taxon>
    </lineage>
</organism>
<comment type="subcellular location">
    <subcellularLocation>
        <location evidence="1 8">Cell inner membrane</location>
        <topology evidence="1 8">Single-pass membrane protein</topology>
    </subcellularLocation>
</comment>
<dbReference type="GO" id="GO:0005886">
    <property type="term" value="C:plasma membrane"/>
    <property type="evidence" value="ECO:0007669"/>
    <property type="project" value="UniProtKB-SubCell"/>
</dbReference>
<geneLocation type="plasmid" evidence="9">
    <name>pJIE139</name>
</geneLocation>
<dbReference type="Pfam" id="PF01848">
    <property type="entry name" value="HOK_GEF"/>
    <property type="match status" value="1"/>
</dbReference>
<evidence type="ECO:0000256" key="4">
    <source>
        <dbReference type="ARBA" id="ARBA00022649"/>
    </source>
</evidence>
<evidence type="ECO:0000256" key="8">
    <source>
        <dbReference type="RuleBase" id="RU221113"/>
    </source>
</evidence>
<feature type="transmembrane region" description="Helical" evidence="8">
    <location>
        <begin position="6"/>
        <end position="25"/>
    </location>
</feature>
<keyword evidence="4" id="KW-1277">Toxin-antitoxin system</keyword>
<name>A0A0F7KZN9_ECOLX</name>
<proteinExistence type="inferred from homology"/>
<evidence type="ECO:0000256" key="7">
    <source>
        <dbReference type="ARBA" id="ARBA00023136"/>
    </source>
</evidence>
<dbReference type="InterPro" id="IPR000021">
    <property type="entry name" value="Hok/gef_toxin"/>
</dbReference>
<keyword evidence="9" id="KW-0614">Plasmid</keyword>
<sequence length="51" mass="5916">MVPQRTFLMMLIVICVTILCFVWMVRDSLCVLRLQQGNTVLVATLAYEVKR</sequence>
<keyword evidence="2" id="KW-1003">Cell membrane</keyword>
<keyword evidence="5 8" id="KW-0812">Transmembrane</keyword>
<dbReference type="PROSITE" id="PS00556">
    <property type="entry name" value="HOK_GEF"/>
    <property type="match status" value="1"/>
</dbReference>
<evidence type="ECO:0000256" key="5">
    <source>
        <dbReference type="ARBA" id="ARBA00022692"/>
    </source>
</evidence>
<keyword evidence="3" id="KW-0997">Cell inner membrane</keyword>
<evidence type="ECO:0000313" key="10">
    <source>
        <dbReference type="EMBL" id="CDL63729.1"/>
    </source>
</evidence>
<protein>
    <submittedName>
        <fullName evidence="9">PndA</fullName>
    </submittedName>
</protein>
<evidence type="ECO:0000256" key="1">
    <source>
        <dbReference type="ARBA" id="ARBA00004377"/>
    </source>
</evidence>
<accession>A0A0F7KZN9</accession>
<evidence type="ECO:0000256" key="6">
    <source>
        <dbReference type="ARBA" id="ARBA00022989"/>
    </source>
</evidence>
<dbReference type="AlphaFoldDB" id="A0A0F7KZN9"/>
<geneLocation type="plasmid" evidence="10">
    <name>pECOH45</name>
</geneLocation>
<evidence type="ECO:0000313" key="9">
    <source>
        <dbReference type="EMBL" id="AKH45739.1"/>
    </source>
</evidence>
<reference evidence="10" key="1">
    <citation type="submission" date="2013-10" db="EMBL/GenBank/DDBJ databases">
        <title>Complete genome of the IncI1 plasmid pECOH45.</title>
        <authorList>
            <person name="Falgenhauer L."/>
            <person name="Schmiedel J."/>
            <person name="Yao Y."/>
            <person name="Fritzenwanker M."/>
            <person name="Ghosh H."/>
            <person name="Imirzalioglu C."/>
            <person name="Chakraborty T."/>
        </authorList>
    </citation>
    <scope>NUCLEOTIDE SEQUENCE</scope>
    <source>
        <strain evidence="10">H45</strain>
        <plasmid evidence="10">pECOH45</plasmid>
    </source>
</reference>
<keyword evidence="6 8" id="KW-1133">Transmembrane helix</keyword>
<reference evidence="9" key="2">
    <citation type="journal article" date="2015" name="Plasmid">
        <title>Different IncI1 plasmids from Escherichia coli carry ISEcp1-blaCTX-M-15 associated with different Tn2-derived elements.</title>
        <authorList>
            <person name="Zong Z."/>
            <person name="Ginn A.N."/>
            <person name="Dobiasova H."/>
            <person name="Iredell J.R."/>
            <person name="Partridge S.R."/>
        </authorList>
    </citation>
    <scope>NUCLEOTIDE SEQUENCE</scope>
    <source>
        <strain evidence="9">JIE139</strain>
        <plasmid evidence="9">pJIE139</plasmid>
    </source>
</reference>
<comment type="similarity">
    <text evidence="8">Belongs to the hok/gef family.</text>
</comment>
<dbReference type="EMBL" id="HG796217">
    <property type="protein sequence ID" value="CDL63729.1"/>
    <property type="molecule type" value="Genomic_DNA"/>
</dbReference>
<dbReference type="InterPro" id="IPR018084">
    <property type="entry name" value="Hok/gef_toxin_CS"/>
</dbReference>
<keyword evidence="7 8" id="KW-0472">Membrane</keyword>